<dbReference type="EMBL" id="CAJOBI010069709">
    <property type="protein sequence ID" value="CAF4452117.1"/>
    <property type="molecule type" value="Genomic_DNA"/>
</dbReference>
<evidence type="ECO:0000313" key="3">
    <source>
        <dbReference type="EMBL" id="CAF4345130.1"/>
    </source>
</evidence>
<comment type="caution">
    <text evidence="6">The sequence shown here is derived from an EMBL/GenBank/DDBJ whole genome shotgun (WGS) entry which is preliminary data.</text>
</comment>
<evidence type="ECO:0000313" key="8">
    <source>
        <dbReference type="Proteomes" id="UP000681720"/>
    </source>
</evidence>
<dbReference type="EMBL" id="CAJOBJ010074340">
    <property type="protein sequence ID" value="CAF4473854.1"/>
    <property type="molecule type" value="Genomic_DNA"/>
</dbReference>
<dbReference type="EMBL" id="CAJOBI010069042">
    <property type="protein sequence ID" value="CAF4449495.1"/>
    <property type="molecule type" value="Genomic_DNA"/>
</dbReference>
<dbReference type="InterPro" id="IPR033742">
    <property type="entry name" value="IQSEC_PH"/>
</dbReference>
<sequence>HRRLVCYCRLYEIYDLSKRERLTAHQREVFLFNDLLVITKISGKKRQQLQYQFRQAFRLSGMNLYL</sequence>
<dbReference type="EMBL" id="CAJOBH010044147">
    <property type="protein sequence ID" value="CAF4345130.1"/>
    <property type="molecule type" value="Genomic_DNA"/>
</dbReference>
<name>A0A8S2X263_9BILA</name>
<dbReference type="Gene3D" id="2.30.29.30">
    <property type="entry name" value="Pleckstrin-homology domain (PH domain)/Phosphotyrosine-binding domain (PTB)"/>
    <property type="match status" value="1"/>
</dbReference>
<evidence type="ECO:0000313" key="2">
    <source>
        <dbReference type="EMBL" id="CAF4342070.1"/>
    </source>
</evidence>
<dbReference type="Pfam" id="PF16453">
    <property type="entry name" value="IQ_SEC7_PH"/>
    <property type="match status" value="1"/>
</dbReference>
<proteinExistence type="predicted"/>
<dbReference type="Proteomes" id="UP000681720">
    <property type="component" value="Unassembled WGS sequence"/>
</dbReference>
<gene>
    <name evidence="2" type="ORF">BYL167_LOCUS29139</name>
    <name evidence="3" type="ORF">BYL167_LOCUS29265</name>
    <name evidence="6" type="ORF">GIL414_LOCUS33324</name>
    <name evidence="7" type="ORF">GIL414_LOCUS33475</name>
    <name evidence="4" type="ORF">SMN809_LOCUS32646</name>
    <name evidence="5" type="ORF">SMN809_LOCUS32764</name>
</gene>
<dbReference type="AlphaFoldDB" id="A0A8S2X263"/>
<evidence type="ECO:0000259" key="1">
    <source>
        <dbReference type="Pfam" id="PF16453"/>
    </source>
</evidence>
<dbReference type="EMBL" id="CAJOBJ010073496">
    <property type="protein sequence ID" value="CAF4470617.1"/>
    <property type="molecule type" value="Genomic_DNA"/>
</dbReference>
<dbReference type="Proteomes" id="UP000676336">
    <property type="component" value="Unassembled WGS sequence"/>
</dbReference>
<feature type="non-terminal residue" evidence="6">
    <location>
        <position position="66"/>
    </location>
</feature>
<reference evidence="6" key="1">
    <citation type="submission" date="2021-02" db="EMBL/GenBank/DDBJ databases">
        <authorList>
            <person name="Nowell W R."/>
        </authorList>
    </citation>
    <scope>NUCLEOTIDE SEQUENCE</scope>
</reference>
<evidence type="ECO:0000313" key="7">
    <source>
        <dbReference type="EMBL" id="CAF4473854.1"/>
    </source>
</evidence>
<organism evidence="6 8">
    <name type="scientific">Rotaria magnacalcarata</name>
    <dbReference type="NCBI Taxonomy" id="392030"/>
    <lineage>
        <taxon>Eukaryota</taxon>
        <taxon>Metazoa</taxon>
        <taxon>Spiralia</taxon>
        <taxon>Gnathifera</taxon>
        <taxon>Rotifera</taxon>
        <taxon>Eurotatoria</taxon>
        <taxon>Bdelloidea</taxon>
        <taxon>Philodinida</taxon>
        <taxon>Philodinidae</taxon>
        <taxon>Rotaria</taxon>
    </lineage>
</organism>
<protein>
    <recommendedName>
        <fullName evidence="1">IQ motif and SEC7 domain-containing protein</fullName>
    </recommendedName>
</protein>
<feature type="non-terminal residue" evidence="6">
    <location>
        <position position="1"/>
    </location>
</feature>
<feature type="domain" description="IQ motif and SEC7" evidence="1">
    <location>
        <begin position="1"/>
        <end position="65"/>
    </location>
</feature>
<dbReference type="SUPFAM" id="SSF50729">
    <property type="entry name" value="PH domain-like"/>
    <property type="match status" value="1"/>
</dbReference>
<evidence type="ECO:0000313" key="6">
    <source>
        <dbReference type="EMBL" id="CAF4470617.1"/>
    </source>
</evidence>
<accession>A0A8S2X263</accession>
<dbReference type="InterPro" id="IPR011993">
    <property type="entry name" value="PH-like_dom_sf"/>
</dbReference>
<evidence type="ECO:0000313" key="5">
    <source>
        <dbReference type="EMBL" id="CAF4452117.1"/>
    </source>
</evidence>
<evidence type="ECO:0000313" key="4">
    <source>
        <dbReference type="EMBL" id="CAF4449495.1"/>
    </source>
</evidence>
<dbReference type="EMBL" id="CAJOBH010043515">
    <property type="protein sequence ID" value="CAF4342070.1"/>
    <property type="molecule type" value="Genomic_DNA"/>
</dbReference>
<dbReference type="Proteomes" id="UP000681967">
    <property type="component" value="Unassembled WGS sequence"/>
</dbReference>